<dbReference type="PRINTS" id="PR00457">
    <property type="entry name" value="ANPEROXIDASE"/>
</dbReference>
<dbReference type="Proteomes" id="UP001221546">
    <property type="component" value="Chromosome"/>
</dbReference>
<dbReference type="InterPro" id="IPR010255">
    <property type="entry name" value="Haem_peroxidase_sf"/>
</dbReference>
<dbReference type="SUPFAM" id="SSF48264">
    <property type="entry name" value="Cytochrome P450"/>
    <property type="match status" value="1"/>
</dbReference>
<dbReference type="Gene3D" id="1.10.630.10">
    <property type="entry name" value="Cytochrome P450"/>
    <property type="match status" value="1"/>
</dbReference>
<dbReference type="InterPro" id="IPR036396">
    <property type="entry name" value="Cyt_P450_sf"/>
</dbReference>
<comment type="subunit">
    <text evidence="1">Homotetramer.</text>
</comment>
<sequence length="969" mass="110739">MRSTRDLAFDLVSRYPWFWRLVSKWEWLRRQLNQLFINIITNSSKPRPYPLSLWGAKTPGTSDVYTSWTGLVDRSYTGRHLPPDSDKNFNCLPKVDDVRGLFVRGPNQLSCPKSTALFCFFAQWFTDSFLRTDPDDVRKNTSNHEIDLCQIYGLSSRDTALLRANKRGRLKSVIIRGEEFPPRLFEDDGKRVRPEFIELSYIDAKTGDFRRPLDDPFNTSDRKRMLFASGLERGNSTIFYSALNTIFLREHNRLCEKLAAANPGWNNDDDRLFETARNINITQLLKIIVEDYINHLSSAQLKFSLETGFAEKQPWYRTNRICAEFDLLYRWHALVPTEMEFGGKRFPDNLFRYNNCFLIESGLASVFDAATSQRAGKITLHNTAPFLIDAEVEAMKKSRAWRLRSYNEYRARFGLQKLTSFDELTDNPELLSELKSLYGHVDHVELLIGLLAESDPDNVLGKLMTLMVGVDAFSQALTNPLLADNVYNEDTFTKTGLKSIAETSSLADIVHRNNVAKDGRVAFGIEDPPGTYGLPLVGTLWGLLDFFFISGWLEFLRGRQRKYGKTVFKTNLFGPTIMALDHRAIAPLFASDDLVPDLPVAGFRFQLPPLALVGNVSPSIYEAGSEHDRPKALYLDLLKARSRTLRTSFDAVADEFFKRWSAQKTFSFRDEIENFVVALIFQWMLGQRPILTDVRELYSGIFTHTFMSVTRFIPGSAYSRALKIFEELLAFVQKTPEFPNIASRAIEFGITDKDALAKRLTFLFGMNSFLGTQSLLKSIVGEFAQRPELRQDLCKEMDDVLGSDLTLPDLQHLDKLQKLDSAIREILRLHPPVFFIPGRATRDRLLDSSSGTFRIRKGELVLGVLPLAQRDEAIFREPDEFIPSRFEGPAASKHLIWPRGLHDAIVYPNDRTCPGKDLALIIAKLFCVTLLRKASWHLKQPPTWNTRYFSLNVAAPEGDLAVEKFEYRE</sequence>
<dbReference type="PROSITE" id="PS50292">
    <property type="entry name" value="PEROXIDASE_3"/>
    <property type="match status" value="1"/>
</dbReference>
<gene>
    <name evidence="6" type="ORF">QA636_27595</name>
</gene>
<evidence type="ECO:0000256" key="3">
    <source>
        <dbReference type="ARBA" id="ARBA00022964"/>
    </source>
</evidence>
<organism evidence="6 7">
    <name type="scientific">Bradyrhizobium brasilense</name>
    <dbReference type="NCBI Taxonomy" id="1419277"/>
    <lineage>
        <taxon>Bacteria</taxon>
        <taxon>Pseudomonadati</taxon>
        <taxon>Pseudomonadota</taxon>
        <taxon>Alphaproteobacteria</taxon>
        <taxon>Hyphomicrobiales</taxon>
        <taxon>Nitrobacteraceae</taxon>
        <taxon>Bradyrhizobium</taxon>
    </lineage>
</organism>
<evidence type="ECO:0000256" key="1">
    <source>
        <dbReference type="ARBA" id="ARBA00011881"/>
    </source>
</evidence>
<evidence type="ECO:0000313" key="7">
    <source>
        <dbReference type="Proteomes" id="UP001221546"/>
    </source>
</evidence>
<protein>
    <submittedName>
        <fullName evidence="6">Cytochrome P450</fullName>
    </submittedName>
</protein>
<keyword evidence="7" id="KW-1185">Reference proteome</keyword>
<name>A0ABY8J6U3_9BRAD</name>
<dbReference type="InterPro" id="IPR037120">
    <property type="entry name" value="Haem_peroxidase_sf_animal"/>
</dbReference>
<dbReference type="InterPro" id="IPR001128">
    <property type="entry name" value="Cyt_P450"/>
</dbReference>
<dbReference type="CDD" id="cd11071">
    <property type="entry name" value="CYP74"/>
    <property type="match status" value="1"/>
</dbReference>
<dbReference type="SUPFAM" id="SSF48113">
    <property type="entry name" value="Heme-dependent peroxidases"/>
    <property type="match status" value="1"/>
</dbReference>
<dbReference type="InterPro" id="IPR050783">
    <property type="entry name" value="Oxylipin_biosynth_metab"/>
</dbReference>
<dbReference type="Pfam" id="PF03098">
    <property type="entry name" value="An_peroxidase"/>
    <property type="match status" value="1"/>
</dbReference>
<keyword evidence="3" id="KW-0223">Dioxygenase</keyword>
<dbReference type="RefSeq" id="WP_310884857.1">
    <property type="nucleotide sequence ID" value="NZ_CP121646.1"/>
</dbReference>
<evidence type="ECO:0000313" key="6">
    <source>
        <dbReference type="EMBL" id="WFU61265.1"/>
    </source>
</evidence>
<evidence type="ECO:0000256" key="4">
    <source>
        <dbReference type="ARBA" id="ARBA00023002"/>
    </source>
</evidence>
<keyword evidence="4" id="KW-0560">Oxidoreductase</keyword>
<dbReference type="EMBL" id="CP121646">
    <property type="protein sequence ID" value="WFU61265.1"/>
    <property type="molecule type" value="Genomic_DNA"/>
</dbReference>
<keyword evidence="2" id="KW-0479">Metal-binding</keyword>
<dbReference type="Pfam" id="PF00067">
    <property type="entry name" value="p450"/>
    <property type="match status" value="1"/>
</dbReference>
<evidence type="ECO:0000256" key="2">
    <source>
        <dbReference type="ARBA" id="ARBA00022723"/>
    </source>
</evidence>
<accession>A0ABY8J6U3</accession>
<dbReference type="InterPro" id="IPR019791">
    <property type="entry name" value="Haem_peroxidase_animal"/>
</dbReference>
<evidence type="ECO:0000256" key="5">
    <source>
        <dbReference type="ARBA" id="ARBA00023004"/>
    </source>
</evidence>
<dbReference type="PANTHER" id="PTHR11903">
    <property type="entry name" value="PROSTAGLANDIN G/H SYNTHASE"/>
    <property type="match status" value="1"/>
</dbReference>
<dbReference type="PANTHER" id="PTHR11903:SF39">
    <property type="entry name" value="PROSTAGLANDIN G_H SYNTHASE 2-LIKE"/>
    <property type="match status" value="1"/>
</dbReference>
<reference evidence="6 7" key="1">
    <citation type="submission" date="2023-04" db="EMBL/GenBank/DDBJ databases">
        <title>Australian commercial rhizobial inoculants.</title>
        <authorList>
            <person name="Kohlmeier M.G."/>
            <person name="O'Hara G.W."/>
            <person name="Colombi E."/>
            <person name="Ramsay J.P."/>
            <person name="Terpolilli J."/>
        </authorList>
    </citation>
    <scope>NUCLEOTIDE SEQUENCE [LARGE SCALE GENOMIC DNA]</scope>
    <source>
        <strain evidence="6 7">CB627</strain>
    </source>
</reference>
<dbReference type="Gene3D" id="1.10.640.10">
    <property type="entry name" value="Haem peroxidase domain superfamily, animal type"/>
    <property type="match status" value="1"/>
</dbReference>
<keyword evidence="5" id="KW-0408">Iron</keyword>
<proteinExistence type="predicted"/>